<dbReference type="SUPFAM" id="SSF50475">
    <property type="entry name" value="FMN-binding split barrel"/>
    <property type="match status" value="1"/>
</dbReference>
<evidence type="ECO:0000313" key="3">
    <source>
        <dbReference type="EMBL" id="PPK92209.1"/>
    </source>
</evidence>
<gene>
    <name evidence="3" type="ORF">CLV92_11671</name>
</gene>
<protein>
    <submittedName>
        <fullName evidence="3">Pyridoxamine 5'-phosphate oxidase</fullName>
    </submittedName>
</protein>
<proteinExistence type="predicted"/>
<dbReference type="Proteomes" id="UP000239485">
    <property type="component" value="Unassembled WGS sequence"/>
</dbReference>
<keyword evidence="4" id="KW-1185">Reference proteome</keyword>
<reference evidence="3 4" key="1">
    <citation type="submission" date="2018-02" db="EMBL/GenBank/DDBJ databases">
        <title>Genomic Encyclopedia of Archaeal and Bacterial Type Strains, Phase II (KMG-II): from individual species to whole genera.</title>
        <authorList>
            <person name="Goeker M."/>
        </authorList>
    </citation>
    <scope>NUCLEOTIDE SEQUENCE [LARGE SCALE GENOMIC DNA]</scope>
    <source>
        <strain evidence="3 4">DSM 22857</strain>
    </source>
</reference>
<evidence type="ECO:0000259" key="2">
    <source>
        <dbReference type="Pfam" id="PF01243"/>
    </source>
</evidence>
<dbReference type="InterPro" id="IPR012349">
    <property type="entry name" value="Split_barrel_FMN-bd"/>
</dbReference>
<dbReference type="PANTHER" id="PTHR39336">
    <property type="entry name" value="PYRIDOXAMINE PHOSPHATE OXIDASE FAMILY PROTEIN (AFU_ORTHOLOGUE AFUA_6G11440)"/>
    <property type="match status" value="1"/>
</dbReference>
<dbReference type="EMBL" id="PTJD01000016">
    <property type="protein sequence ID" value="PPK92209.1"/>
    <property type="molecule type" value="Genomic_DNA"/>
</dbReference>
<sequence length="222" mass="24161">MTPDVDSMTAAGRAPLANVRRRRRPGTTTRGPATSVAARVGGMGKVFDSIDEQLRRWIDAQPMWFVATAPLDADGRVNVSPRGGDSLSVLGAHRVGWVDFTGSGIETIAHLRENGRACVMFASFDLRPRIVRLHGRGQVHWPGTAVFEEVTALHPPHPSTRAVITVDVERISDSCGWGVPVMDVVTDERELLRQFAEKKGPDGMDVYRAQKNTSSIDGLPGL</sequence>
<feature type="domain" description="Pyridoxamine 5'-phosphate oxidase N-terminal" evidence="2">
    <location>
        <begin position="50"/>
        <end position="174"/>
    </location>
</feature>
<evidence type="ECO:0000256" key="1">
    <source>
        <dbReference type="SAM" id="MobiDB-lite"/>
    </source>
</evidence>
<dbReference type="AlphaFoldDB" id="A0A2S6IDC9"/>
<organism evidence="3 4">
    <name type="scientific">Kineococcus xinjiangensis</name>
    <dbReference type="NCBI Taxonomy" id="512762"/>
    <lineage>
        <taxon>Bacteria</taxon>
        <taxon>Bacillati</taxon>
        <taxon>Actinomycetota</taxon>
        <taxon>Actinomycetes</taxon>
        <taxon>Kineosporiales</taxon>
        <taxon>Kineosporiaceae</taxon>
        <taxon>Kineococcus</taxon>
    </lineage>
</organism>
<feature type="region of interest" description="Disordered" evidence="1">
    <location>
        <begin position="1"/>
        <end position="34"/>
    </location>
</feature>
<dbReference type="Pfam" id="PF01243">
    <property type="entry name" value="PNPOx_N"/>
    <property type="match status" value="1"/>
</dbReference>
<evidence type="ECO:0000313" key="4">
    <source>
        <dbReference type="Proteomes" id="UP000239485"/>
    </source>
</evidence>
<dbReference type="Gene3D" id="2.30.110.10">
    <property type="entry name" value="Electron Transport, Fmn-binding Protein, Chain A"/>
    <property type="match status" value="1"/>
</dbReference>
<comment type="caution">
    <text evidence="3">The sequence shown here is derived from an EMBL/GenBank/DDBJ whole genome shotgun (WGS) entry which is preliminary data.</text>
</comment>
<accession>A0A2S6IDC9</accession>
<dbReference type="InterPro" id="IPR011576">
    <property type="entry name" value="Pyridox_Oxase_N"/>
</dbReference>
<name>A0A2S6IDC9_9ACTN</name>
<dbReference type="PANTHER" id="PTHR39336:SF1">
    <property type="entry name" value="PYRIDOXAMINE PHOSPHATE OXIDASE FAMILY PROTEIN (AFU_ORTHOLOGUE AFUA_6G11440)"/>
    <property type="match status" value="1"/>
</dbReference>